<keyword evidence="15 17" id="KW-1035">Host cytoplasm</keyword>
<keyword evidence="10 17" id="KW-0479">Metal-binding</keyword>
<feature type="compositionally biased region" description="Basic and acidic residues" evidence="18">
    <location>
        <begin position="83"/>
        <end position="92"/>
    </location>
</feature>
<keyword evidence="16" id="KW-0899">Viral immunoevasion</keyword>
<feature type="region of interest" description="Disordered" evidence="18">
    <location>
        <begin position="74"/>
        <end position="108"/>
    </location>
</feature>
<proteinExistence type="inferred from homology"/>
<evidence type="ECO:0000256" key="18">
    <source>
        <dbReference type="SAM" id="MobiDB-lite"/>
    </source>
</evidence>
<dbReference type="GO" id="GO:0042025">
    <property type="term" value="C:host cell nucleus"/>
    <property type="evidence" value="ECO:0007669"/>
    <property type="project" value="UniProtKB-SubCell"/>
</dbReference>
<comment type="domain">
    <text evidence="17">The zinc finger and the transactivation region are involved in PTGS suppression.</text>
</comment>
<evidence type="ECO:0000256" key="4">
    <source>
        <dbReference type="ARBA" id="ARBA00014388"/>
    </source>
</evidence>
<evidence type="ECO:0000256" key="3">
    <source>
        <dbReference type="ARBA" id="ARBA00007672"/>
    </source>
</evidence>
<evidence type="ECO:0000256" key="14">
    <source>
        <dbReference type="ARBA" id="ARBA00023159"/>
    </source>
</evidence>
<comment type="function">
    <text evidence="17">Strong activator of the late viral genes promoters. Acts as a suppressor of RNA-mediated gene silencing, also known as post-transcriptional gene silencing (PTGS), a mechanism of plant viral defense that limits the accumulation of viral RNAs. Also suppresses the host basal defense by interacting with and inhibiting SNF1 kinase, a key regulator of cell metabolism implicated in innate antiviral defense. Determines pathogenicity.</text>
</comment>
<keyword evidence="9" id="KW-1090">Inhibition of host innate immune response by virus</keyword>
<comment type="subcellular location">
    <subcellularLocation>
        <location evidence="2 17">Host cytoplasm</location>
    </subcellularLocation>
    <subcellularLocation>
        <location evidence="1 17">Host nucleus</location>
    </subcellularLocation>
</comment>
<comment type="similarity">
    <text evidence="3 17">Belongs to the geminiviridae transcriptional activator protein family.</text>
</comment>
<protein>
    <recommendedName>
        <fullName evidence="4 17">Transcriptional activator protein</fullName>
        <shortName evidence="17">TrAP</shortName>
    </recommendedName>
</protein>
<keyword evidence="14 17" id="KW-0010">Activator</keyword>
<keyword evidence="12 17" id="KW-0862">Zinc</keyword>
<evidence type="ECO:0000256" key="2">
    <source>
        <dbReference type="ARBA" id="ARBA00004192"/>
    </source>
</evidence>
<evidence type="ECO:0000256" key="13">
    <source>
        <dbReference type="ARBA" id="ARBA00023125"/>
    </source>
</evidence>
<dbReference type="GO" id="GO:0052170">
    <property type="term" value="P:symbiont-mediated suppression of host innate immune response"/>
    <property type="evidence" value="ECO:0007669"/>
    <property type="project" value="UniProtKB-KW"/>
</dbReference>
<dbReference type="PRINTS" id="PR00230">
    <property type="entry name" value="GEMCOATAL2"/>
</dbReference>
<evidence type="ECO:0000256" key="10">
    <source>
        <dbReference type="ARBA" id="ARBA00022723"/>
    </source>
</evidence>
<dbReference type="InterPro" id="IPR000942">
    <property type="entry name" value="Gemini_AL2"/>
</dbReference>
<accession>A0A089FQK7</accession>
<gene>
    <name evidence="19" type="primary">AC2</name>
</gene>
<evidence type="ECO:0000256" key="1">
    <source>
        <dbReference type="ARBA" id="ARBA00004147"/>
    </source>
</evidence>
<dbReference type="Pfam" id="PF01440">
    <property type="entry name" value="Gemini_AL2"/>
    <property type="match status" value="1"/>
</dbReference>
<keyword evidence="11 17" id="KW-0863">Zinc-finger</keyword>
<evidence type="ECO:0000313" key="19">
    <source>
        <dbReference type="EMBL" id="AIP88297.1"/>
    </source>
</evidence>
<dbReference type="GO" id="GO:0008270">
    <property type="term" value="F:zinc ion binding"/>
    <property type="evidence" value="ECO:0007669"/>
    <property type="project" value="UniProtKB-KW"/>
</dbReference>
<evidence type="ECO:0000256" key="5">
    <source>
        <dbReference type="ARBA" id="ARBA00022463"/>
    </source>
</evidence>
<evidence type="ECO:0000256" key="7">
    <source>
        <dbReference type="ARBA" id="ARBA00022562"/>
    </source>
</evidence>
<dbReference type="GO" id="GO:0019028">
    <property type="term" value="C:viral capsid"/>
    <property type="evidence" value="ECO:0007669"/>
    <property type="project" value="InterPro"/>
</dbReference>
<reference evidence="19" key="1">
    <citation type="submission" date="2014-05" db="EMBL/GenBank/DDBJ databases">
        <title>Divergent evolutionary histories of Cassava Mosaic Geminiviruses in Madagascar.</title>
        <authorList>
            <person name="Hoareau M."/>
            <person name="Harimalala M."/>
            <person name="Zinga I."/>
            <person name="De Bruyn A."/>
            <person name="Lett J.-M."/>
            <person name="Lefeuvre P."/>
        </authorList>
    </citation>
    <scope>NUCLEOTIDE SEQUENCE</scope>
    <source>
        <strain evidence="19">MG:MG7A33:05</strain>
    </source>
</reference>
<keyword evidence="8 17" id="KW-0945">Host-virus interaction</keyword>
<dbReference type="GO" id="GO:0030430">
    <property type="term" value="C:host cell cytoplasm"/>
    <property type="evidence" value="ECO:0007669"/>
    <property type="project" value="UniProtKB-SubCell"/>
</dbReference>
<dbReference type="GO" id="GO:0003677">
    <property type="term" value="F:DNA binding"/>
    <property type="evidence" value="ECO:0007669"/>
    <property type="project" value="UniProtKB-KW"/>
</dbReference>
<sequence length="135" mass="15613">MPPSSPSTSHCSQVPIKVQHRIAKTRALRRRRVDLECGCSFYLHIDCINHGFSHRGTHHCASSKEWRFYLGNNKSPLFRNHQPRQEAREHEPRHHHTPDTVQPQHQEGIGDSQVFSQLQGLDDLTASDWSYLKSI</sequence>
<evidence type="ECO:0000256" key="16">
    <source>
        <dbReference type="ARBA" id="ARBA00023280"/>
    </source>
</evidence>
<keyword evidence="5 17" id="KW-0941">Suppressor of RNA silencing</keyword>
<organism evidence="19">
    <name type="scientific">South African cassava mosaic virus</name>
    <dbReference type="NCBI Taxonomy" id="63723"/>
    <lineage>
        <taxon>Viruses</taxon>
        <taxon>Monodnaviria</taxon>
        <taxon>Shotokuvirae</taxon>
        <taxon>Cressdnaviricota</taxon>
        <taxon>Repensiviricetes</taxon>
        <taxon>Geplafuvirales</taxon>
        <taxon>Geminiviridae</taxon>
        <taxon>Begomovirus</taxon>
        <taxon>Begomovirus warburgi</taxon>
    </lineage>
</organism>
<dbReference type="GO" id="GO:0005198">
    <property type="term" value="F:structural molecule activity"/>
    <property type="evidence" value="ECO:0007669"/>
    <property type="project" value="InterPro"/>
</dbReference>
<evidence type="ECO:0000256" key="12">
    <source>
        <dbReference type="ARBA" id="ARBA00022833"/>
    </source>
</evidence>
<evidence type="ECO:0000256" key="17">
    <source>
        <dbReference type="RuleBase" id="RU363028"/>
    </source>
</evidence>
<keyword evidence="7 17" id="KW-1048">Host nucleus</keyword>
<comment type="subunit">
    <text evidence="17">Monomer. Homodimer. Homooligomer. Self-interaction correlates with nuclear localization and efficient activation of transcription.</text>
</comment>
<evidence type="ECO:0000256" key="11">
    <source>
        <dbReference type="ARBA" id="ARBA00022771"/>
    </source>
</evidence>
<keyword evidence="13 17" id="KW-0238">DNA-binding</keyword>
<evidence type="ECO:0000256" key="6">
    <source>
        <dbReference type="ARBA" id="ARBA00022553"/>
    </source>
</evidence>
<name>A0A089FQK7_9GEMI</name>
<evidence type="ECO:0000256" key="8">
    <source>
        <dbReference type="ARBA" id="ARBA00022581"/>
    </source>
</evidence>
<keyword evidence="6" id="KW-0597">Phosphoprotein</keyword>
<dbReference type="EMBL" id="KJ887827">
    <property type="protein sequence ID" value="AIP88297.1"/>
    <property type="molecule type" value="Genomic_DNA"/>
</dbReference>
<evidence type="ECO:0000256" key="15">
    <source>
        <dbReference type="ARBA" id="ARBA00023200"/>
    </source>
</evidence>
<evidence type="ECO:0000256" key="9">
    <source>
        <dbReference type="ARBA" id="ARBA00022632"/>
    </source>
</evidence>